<dbReference type="Proteomes" id="UP000499080">
    <property type="component" value="Unassembled WGS sequence"/>
</dbReference>
<keyword evidence="2" id="KW-1185">Reference proteome</keyword>
<sequence length="113" mass="12870">MALESGALTVEQINRLHTVQNVFLLKLLRSYKTAATQTFIVKSSISPLHLKANYECLKFEIWSDSATVWRCELFPAPTVSCLIFAFLMFLSTEMMLPERFSEGPLKYAISCEL</sequence>
<reference evidence="1 2" key="1">
    <citation type="journal article" date="2019" name="Sci. Rep.">
        <title>Orb-weaving spider Araneus ventricosus genome elucidates the spidroin gene catalogue.</title>
        <authorList>
            <person name="Kono N."/>
            <person name="Nakamura H."/>
            <person name="Ohtoshi R."/>
            <person name="Moran D.A.P."/>
            <person name="Shinohara A."/>
            <person name="Yoshida Y."/>
            <person name="Fujiwara M."/>
            <person name="Mori M."/>
            <person name="Tomita M."/>
            <person name="Arakawa K."/>
        </authorList>
    </citation>
    <scope>NUCLEOTIDE SEQUENCE [LARGE SCALE GENOMIC DNA]</scope>
</reference>
<accession>A0A4Y2ITA8</accession>
<comment type="caution">
    <text evidence="1">The sequence shown here is derived from an EMBL/GenBank/DDBJ whole genome shotgun (WGS) entry which is preliminary data.</text>
</comment>
<dbReference type="EMBL" id="BGPR01002924">
    <property type="protein sequence ID" value="GBM81111.1"/>
    <property type="molecule type" value="Genomic_DNA"/>
</dbReference>
<organism evidence="1 2">
    <name type="scientific">Araneus ventricosus</name>
    <name type="common">Orbweaver spider</name>
    <name type="synonym">Epeira ventricosa</name>
    <dbReference type="NCBI Taxonomy" id="182803"/>
    <lineage>
        <taxon>Eukaryota</taxon>
        <taxon>Metazoa</taxon>
        <taxon>Ecdysozoa</taxon>
        <taxon>Arthropoda</taxon>
        <taxon>Chelicerata</taxon>
        <taxon>Arachnida</taxon>
        <taxon>Araneae</taxon>
        <taxon>Araneomorphae</taxon>
        <taxon>Entelegynae</taxon>
        <taxon>Araneoidea</taxon>
        <taxon>Araneidae</taxon>
        <taxon>Araneus</taxon>
    </lineage>
</organism>
<evidence type="ECO:0000313" key="1">
    <source>
        <dbReference type="EMBL" id="GBM81111.1"/>
    </source>
</evidence>
<dbReference type="AlphaFoldDB" id="A0A4Y2ITA8"/>
<dbReference type="OrthoDB" id="411823at2759"/>
<evidence type="ECO:0000313" key="2">
    <source>
        <dbReference type="Proteomes" id="UP000499080"/>
    </source>
</evidence>
<gene>
    <name evidence="1" type="ORF">AVEN_109150_1</name>
</gene>
<protein>
    <submittedName>
        <fullName evidence="1">Uncharacterized protein</fullName>
    </submittedName>
</protein>
<name>A0A4Y2ITA8_ARAVE</name>
<proteinExistence type="predicted"/>